<dbReference type="EMBL" id="MNAD01001644">
    <property type="protein sequence ID" value="OJT02917.1"/>
    <property type="molecule type" value="Genomic_DNA"/>
</dbReference>
<proteinExistence type="predicted"/>
<evidence type="ECO:0000256" key="1">
    <source>
        <dbReference type="SAM" id="SignalP"/>
    </source>
</evidence>
<dbReference type="AlphaFoldDB" id="A0A1M2V5U9"/>
<reference evidence="2 3" key="1">
    <citation type="submission" date="2016-10" db="EMBL/GenBank/DDBJ databases">
        <title>Genome sequence of the basidiomycete white-rot fungus Trametes pubescens.</title>
        <authorList>
            <person name="Makela M.R."/>
            <person name="Granchi Z."/>
            <person name="Peng M."/>
            <person name="De Vries R.P."/>
            <person name="Grigoriev I."/>
            <person name="Riley R."/>
            <person name="Hilden K."/>
        </authorList>
    </citation>
    <scope>NUCLEOTIDE SEQUENCE [LARGE SCALE GENOMIC DNA]</scope>
    <source>
        <strain evidence="2 3">FBCC735</strain>
    </source>
</reference>
<organism evidence="2 3">
    <name type="scientific">Trametes pubescens</name>
    <name type="common">White-rot fungus</name>
    <dbReference type="NCBI Taxonomy" id="154538"/>
    <lineage>
        <taxon>Eukaryota</taxon>
        <taxon>Fungi</taxon>
        <taxon>Dikarya</taxon>
        <taxon>Basidiomycota</taxon>
        <taxon>Agaricomycotina</taxon>
        <taxon>Agaricomycetes</taxon>
        <taxon>Polyporales</taxon>
        <taxon>Polyporaceae</taxon>
        <taxon>Trametes</taxon>
    </lineage>
</organism>
<dbReference type="OMA" id="PAVNQCF"/>
<protein>
    <submittedName>
        <fullName evidence="2">Uncharacterized protein</fullName>
    </submittedName>
</protein>
<dbReference type="OrthoDB" id="2729969at2759"/>
<keyword evidence="3" id="KW-1185">Reference proteome</keyword>
<evidence type="ECO:0000313" key="2">
    <source>
        <dbReference type="EMBL" id="OJT02917.1"/>
    </source>
</evidence>
<accession>A0A1M2V5U9</accession>
<evidence type="ECO:0000313" key="3">
    <source>
        <dbReference type="Proteomes" id="UP000184267"/>
    </source>
</evidence>
<sequence>MRTTLALFTLAAISQTAYAAIKSAITSAPPTDIGKSLPVVSIHSVTPVANKTLSSGRSSRIHAALFGQAPPAGTFPATLLMCTTSDCISCFPADLSTFPTNMCLAESFSMQSVAISQPSDEGLPDALFIGQPGCTAFQQIPAVNQCFNLDPTVQNTDVALN</sequence>
<name>A0A1M2V5U9_TRAPU</name>
<feature type="signal peptide" evidence="1">
    <location>
        <begin position="1"/>
        <end position="19"/>
    </location>
</feature>
<comment type="caution">
    <text evidence="2">The sequence shown here is derived from an EMBL/GenBank/DDBJ whole genome shotgun (WGS) entry which is preliminary data.</text>
</comment>
<feature type="chain" id="PRO_5012770024" evidence="1">
    <location>
        <begin position="20"/>
        <end position="161"/>
    </location>
</feature>
<gene>
    <name evidence="2" type="ORF">TRAPUB_6587</name>
</gene>
<dbReference type="Proteomes" id="UP000184267">
    <property type="component" value="Unassembled WGS sequence"/>
</dbReference>
<keyword evidence="1" id="KW-0732">Signal</keyword>